<accession>A0A7S3XYW9</accession>
<proteinExistence type="predicted"/>
<dbReference type="InterPro" id="IPR032675">
    <property type="entry name" value="LRR_dom_sf"/>
</dbReference>
<dbReference type="PANTHER" id="PTHR13318">
    <property type="entry name" value="PARTNER OF PAIRED, ISOFORM B-RELATED"/>
    <property type="match status" value="1"/>
</dbReference>
<dbReference type="Pfam" id="PF13516">
    <property type="entry name" value="LRR_6"/>
    <property type="match status" value="2"/>
</dbReference>
<sequence length="340" mass="37187">MDEDLKILCSNCPSMTEINLSGCENISDQALGFLVGTSNANRELMQSRFHSLGLGNLPLLSDHGVAKIAFFSKLKRLDLGGCQQITDAGVLFLTYYSQYPSSTWPGIPGLEELSLRGTAITDAVLDGNSKAAAAPGPSGALNRRRATREHWATAAAMAAASAAGGSSEGPGIAAAWPRLLFLGLSSCPRVRLAALSSFCHEKGLVSILPESPKTLARSAIILTRSLEWMTPSRTKKYNHGQQLEQPFSSLGYTNTYQRTRHSSDTHSLAGLQLRANNQPIIDSTHNSRKNDYNLFKRRRLEEDKMCYSSIPGVEEATQQQEKISLENFEHYVAKCYLFLS</sequence>
<dbReference type="GO" id="GO:0019005">
    <property type="term" value="C:SCF ubiquitin ligase complex"/>
    <property type="evidence" value="ECO:0007669"/>
    <property type="project" value="TreeGrafter"/>
</dbReference>
<gene>
    <name evidence="1" type="ORF">HAKA00212_LOCUS14987</name>
</gene>
<protein>
    <submittedName>
        <fullName evidence="1">Uncharacterized protein</fullName>
    </submittedName>
</protein>
<dbReference type="InterPro" id="IPR001611">
    <property type="entry name" value="Leu-rich_rpt"/>
</dbReference>
<dbReference type="AlphaFoldDB" id="A0A7S3XYW9"/>
<organism evidence="1">
    <name type="scientific">Heterosigma akashiwo</name>
    <name type="common">Chromophytic alga</name>
    <name type="synonym">Heterosigma carterae</name>
    <dbReference type="NCBI Taxonomy" id="2829"/>
    <lineage>
        <taxon>Eukaryota</taxon>
        <taxon>Sar</taxon>
        <taxon>Stramenopiles</taxon>
        <taxon>Ochrophyta</taxon>
        <taxon>Raphidophyceae</taxon>
        <taxon>Chattonellales</taxon>
        <taxon>Chattonellaceae</taxon>
        <taxon>Heterosigma</taxon>
    </lineage>
</organism>
<dbReference type="SMART" id="SM00367">
    <property type="entry name" value="LRR_CC"/>
    <property type="match status" value="2"/>
</dbReference>
<evidence type="ECO:0000313" key="1">
    <source>
        <dbReference type="EMBL" id="CAE0636227.1"/>
    </source>
</evidence>
<reference evidence="1" key="1">
    <citation type="submission" date="2021-01" db="EMBL/GenBank/DDBJ databases">
        <authorList>
            <person name="Corre E."/>
            <person name="Pelletier E."/>
            <person name="Niang G."/>
            <person name="Scheremetjew M."/>
            <person name="Finn R."/>
            <person name="Kale V."/>
            <person name="Holt S."/>
            <person name="Cochrane G."/>
            <person name="Meng A."/>
            <person name="Brown T."/>
            <person name="Cohen L."/>
        </authorList>
    </citation>
    <scope>NUCLEOTIDE SEQUENCE</scope>
    <source>
        <strain evidence="1">CCMP3107</strain>
    </source>
</reference>
<dbReference type="SUPFAM" id="SSF52047">
    <property type="entry name" value="RNI-like"/>
    <property type="match status" value="1"/>
</dbReference>
<dbReference type="EMBL" id="HBIU01032460">
    <property type="protein sequence ID" value="CAE0636227.1"/>
    <property type="molecule type" value="Transcribed_RNA"/>
</dbReference>
<dbReference type="InterPro" id="IPR006553">
    <property type="entry name" value="Leu-rich_rpt_Cys-con_subtyp"/>
</dbReference>
<dbReference type="GO" id="GO:0031146">
    <property type="term" value="P:SCF-dependent proteasomal ubiquitin-dependent protein catabolic process"/>
    <property type="evidence" value="ECO:0007669"/>
    <property type="project" value="TreeGrafter"/>
</dbReference>
<dbReference type="Gene3D" id="3.80.10.10">
    <property type="entry name" value="Ribonuclease Inhibitor"/>
    <property type="match status" value="1"/>
</dbReference>
<name>A0A7S3XYW9_HETAK</name>